<dbReference type="SUPFAM" id="SSF100939">
    <property type="entry name" value="SPOC domain-like"/>
    <property type="match status" value="1"/>
</dbReference>
<feature type="region of interest" description="Disordered" evidence="7">
    <location>
        <begin position="1740"/>
        <end position="1807"/>
    </location>
</feature>
<evidence type="ECO:0000256" key="6">
    <source>
        <dbReference type="PROSITE-ProRule" id="PRU00176"/>
    </source>
</evidence>
<feature type="compositionally biased region" description="Basic residues" evidence="7">
    <location>
        <begin position="723"/>
        <end position="732"/>
    </location>
</feature>
<name>A0A6J3BY01_GALME</name>
<feature type="compositionally biased region" description="Gly residues" evidence="7">
    <location>
        <begin position="209"/>
        <end position="223"/>
    </location>
</feature>
<keyword evidence="4 6" id="KW-0694">RNA-binding</keyword>
<feature type="compositionally biased region" description="Basic and acidic residues" evidence="7">
    <location>
        <begin position="3463"/>
        <end position="3473"/>
    </location>
</feature>
<feature type="compositionally biased region" description="Basic and acidic residues" evidence="7">
    <location>
        <begin position="1065"/>
        <end position="1075"/>
    </location>
</feature>
<dbReference type="InterPro" id="IPR016194">
    <property type="entry name" value="SPOC-like_C_dom_sf"/>
</dbReference>
<feature type="compositionally biased region" description="Low complexity" evidence="7">
    <location>
        <begin position="4078"/>
        <end position="4092"/>
    </location>
</feature>
<feature type="compositionally biased region" description="Basic residues" evidence="7">
    <location>
        <begin position="2192"/>
        <end position="2203"/>
    </location>
</feature>
<dbReference type="InterPro" id="IPR010912">
    <property type="entry name" value="SPOC_met"/>
</dbReference>
<feature type="domain" description="RRM" evidence="8">
    <location>
        <begin position="400"/>
        <end position="476"/>
    </location>
</feature>
<feature type="compositionally biased region" description="Low complexity" evidence="7">
    <location>
        <begin position="96"/>
        <end position="129"/>
    </location>
</feature>
<dbReference type="GO" id="GO:0003723">
    <property type="term" value="F:RNA binding"/>
    <property type="evidence" value="ECO:0007669"/>
    <property type="project" value="UniProtKB-UniRule"/>
</dbReference>
<dbReference type="InParanoid" id="A0A6J3BY01"/>
<feature type="region of interest" description="Disordered" evidence="7">
    <location>
        <begin position="2179"/>
        <end position="2203"/>
    </location>
</feature>
<feature type="compositionally biased region" description="Basic and acidic residues" evidence="7">
    <location>
        <begin position="2179"/>
        <end position="2191"/>
    </location>
</feature>
<feature type="region of interest" description="Disordered" evidence="7">
    <location>
        <begin position="1128"/>
        <end position="1149"/>
    </location>
</feature>
<dbReference type="CDD" id="cd12349">
    <property type="entry name" value="RRM2_SHARP"/>
    <property type="match status" value="1"/>
</dbReference>
<dbReference type="KEGG" id="gmw:113516202"/>
<evidence type="ECO:0000259" key="8">
    <source>
        <dbReference type="PROSITE" id="PS50102"/>
    </source>
</evidence>
<feature type="compositionally biased region" description="Basic and acidic residues" evidence="7">
    <location>
        <begin position="3592"/>
        <end position="3603"/>
    </location>
</feature>
<feature type="compositionally biased region" description="Basic and acidic residues" evidence="7">
    <location>
        <begin position="743"/>
        <end position="762"/>
    </location>
</feature>
<feature type="domain" description="RRM" evidence="8">
    <location>
        <begin position="298"/>
        <end position="376"/>
    </location>
</feature>
<dbReference type="InterPro" id="IPR035979">
    <property type="entry name" value="RBD_domain_sf"/>
</dbReference>
<feature type="compositionally biased region" description="Basic and acidic residues" evidence="7">
    <location>
        <begin position="2271"/>
        <end position="2280"/>
    </location>
</feature>
<dbReference type="Gene3D" id="3.30.70.330">
    <property type="match status" value="4"/>
</dbReference>
<feature type="region of interest" description="Disordered" evidence="7">
    <location>
        <begin position="648"/>
        <end position="823"/>
    </location>
</feature>
<feature type="compositionally biased region" description="Basic and acidic residues" evidence="7">
    <location>
        <begin position="2343"/>
        <end position="2352"/>
    </location>
</feature>
<feature type="compositionally biased region" description="Basic and acidic residues" evidence="7">
    <location>
        <begin position="2054"/>
        <end position="2078"/>
    </location>
</feature>
<feature type="compositionally biased region" description="Polar residues" evidence="7">
    <location>
        <begin position="3543"/>
        <end position="3562"/>
    </location>
</feature>
<feature type="region of interest" description="Disordered" evidence="7">
    <location>
        <begin position="2332"/>
        <end position="2388"/>
    </location>
</feature>
<feature type="region of interest" description="Disordered" evidence="7">
    <location>
        <begin position="2271"/>
        <end position="2308"/>
    </location>
</feature>
<feature type="compositionally biased region" description="Basic and acidic residues" evidence="7">
    <location>
        <begin position="3396"/>
        <end position="3410"/>
    </location>
</feature>
<dbReference type="RefSeq" id="XP_031764791.2">
    <property type="nucleotide sequence ID" value="XM_031908931.2"/>
</dbReference>
<evidence type="ECO:0000313" key="11">
    <source>
        <dbReference type="RefSeq" id="XP_031764791.2"/>
    </source>
</evidence>
<feature type="compositionally biased region" description="Low complexity" evidence="7">
    <location>
        <begin position="245"/>
        <end position="267"/>
    </location>
</feature>
<keyword evidence="10" id="KW-1185">Reference proteome</keyword>
<feature type="compositionally biased region" description="Low complexity" evidence="7">
    <location>
        <begin position="769"/>
        <end position="783"/>
    </location>
</feature>
<dbReference type="FunCoup" id="A0A6J3BY01">
    <property type="interactions" value="394"/>
</dbReference>
<feature type="compositionally biased region" description="Basic and acidic residues" evidence="7">
    <location>
        <begin position="1697"/>
        <end position="1714"/>
    </location>
</feature>
<sequence length="4311" mass="479475">MVRETRHLWVGNLPDNIREDRIREHFKRYGRVQNVKLLCRTETANAVTATSSGSSGVCATVAFMDIKSASKAHNAEHVLDERTLTTEYYEPAAIPSAAGAPSAGSSPAGSGYSGSSSSVNSAPAPASVSRYHLSGGEESTGNTCPIAATAAAPANWRGTNDSASEYCRRGNTPAAYGRYQRNNSNAPYATPPSNIDRSTPHHRWYASGDRGGGGTGGAGGATGGESTPSTPGGGTEGGRRRRHSGSGSSRSDSTSPEPSDTSRASTPAAPPPLSHHPNHRTPPAHQYQWASTASGRPLAICVRNLPTRSTDTSLKDGLYHEYKKHGKVIWVKVVGQNADRYAVVRFKKPSDVEKALEVSQDKLFFGCKISVAPHQSCDEDADSAKPYETDIDEYHPKATRTLFIGNLEKDVTQQQLRDKFKHFGRIIEIDIKKGSGGGAGYAFCQYASISSVVEAIRSMDGEYVGGSRVKLGFGKPVATTCVWVDGLTEHTEKQVLGAVTRCGSATSVCVDRAAGAALIHFEQAVTAGMAVRELRRVAAQASAAEPDHPRLCVDYASRECQEAFYEQLGKHGGPSALSGSERLTGDLATRYVPSTRHDPLRYENCGSRSRASSYGRGSSRTPRYTTIDHYDPTDYAADRRYRVYDELGSSPQTEDAPYDDRLQSVVVSPHRARRHRRDSSNEDRKHSKERHRSAGGSSGVAAVVGQCSGRRSRSGSRGGEKHAGRRRHRRRRDGSGSRAGTPLRDETDALPCEPRRPPRERPPLPMSLPLPKFAAQLLRAAPSAPRPTPAPALAPDSPPRPPSASSSSAGSAPHSPSLEERIRSLDEKYERWSGSRALADAPDRARLRHRLLEVDINEVKPSEVVRSLLAKRSVFDEDSERLEGAARAPSPVGSPRRSAPCTPRALRYPFPAHPTHPSQSLAPSSTPTTPTLPSLLHPQQLDVDVDATDRPADPRLNRHERPFQLERLPNKFNESDYRLDSRIRPRTPSTDRSQPDSSDRKSPRMEGDASSDPRSIINRRRRNSLFGENKPSADISADKEICDSSDGVDPEYQSRLKNTNISHRRLSDKSMDCNDGKLTPTASSRAELLQNENKRSDTIPLSNQCEDTIARDIADILLNEVAKEQELVKTENQENRAKTTNDHSLKSDLTIQKESKLQLDSENKFDDSSCQIKRENENCKEIFSPNHNKELIEIETQQNHLNTTNLPKVNKDVSELISQEFMKVSDKNGKERFSQNIILEALHITKLEKENIEFEKCIDKDKYSSNTHFFSEKKVSESDKEDRTRHDRDKIRHNRDRVEKDRHDYEREKTRNNRHDKNLERNDKDKRNKEDTTTEKQHGDKSKVDRDADKSHKDKNDRETDKNKQAEDKSRYEHHRKDKSDKDKRKESADIEIRSKKEEKHKHEKSKKESGDNRRDIKKESDSVKIRKSSRDEISRDLCRKDSTDSSTSRASHDSTKLKDSEHNEIKEETKLKVKHYDLFCKQEDKDSTLVKSTDTIKVEPVVRIKTEIKEEKDQIEAYNKIKNDMILEHTSKSKGDTAEKQRHYSVDSPSLDSKRKERLNSCSSLPSNIGHKRRMSSQDSLESFNEDFKKSRHDQKIERRDSKDSKNTDKHKTAKFNRGHFAKIIESKTKDDKKNQVKPPDDTFELKDDIKEPKFSGDKIKSKKSPKIDNEEKINSDEVSEGLHNDLDFLATLELRSSEEDEKQKALRKEMKEKKRIQQLQQIHELQLQQGALMQADLLNKLKEDKKQKPEDKKKEAAREKRMSTDRKSRDDKNDANKRKGRKQLNSTDSSDSDEPKKHSIFDIIDDGPTYISMYDKVKARSCKNMQKQEAEKRQEKIKAKFSQLKQSRAKREEKKRSSWDEDSDSDHDRKKNQKSSVDSSTDDENIAFRGKKRDKLIESNIDYVHRNINEYFNMPNNDDSRNKLSRKNSRSRIMSDTSDDDTSKRSLSKSPNYVIDIKKEITSDSEILQRPKDTILIKETDDKIKRNSLLNLFGKSDSDDSKLKSGIETDTDYKLNFMKIISNDFSSESESMSNRNSEVRKKHKRKQKKHKCISDDENKTETNDGEGETKHKISEKTRRHSNKKEKRKDKIRGSMDADETREDKNKLKKEKKNINNSFDYSIESISKKDGKMEDIFGPLSDESDKDITAPLSNKVDFSSHDYESQYSTNNQMTVNIDDVKYKERDENKRKKEKKRKEKRHFVKEDDNSLDVDAVSKAIEARLFADNIDDEDSRSINLEVISERLKKTDLIEIDYKGDVIIENIKLGDKHEKMKKDCREKKKKKKKNKDERQSRKEHHNYHHHDKVQDISELVCENNISLEMPSKTSILDIPLPSETISDNNADKSDDCKSLSESPSLPRLTESPPVPAQTTGKLESKSRSGSLGEISVDGTFEGTFTDKTVIEVIDIPMPSPIENIIKDISEVPLPSDPAPTQSDHSKRENFIQFVSDINTEINSKNAVRSIPNLIDSEQQLDKIDTHASKLDKKSEEKPRAIISQEETEDAVAALLGESFGGKVNTFNDYEQVNNDSSHETEIENVTIENENIPEEDAEEMRQAVQNLNASEMEMKPDTPVSDNDLLLIDTDTEEVDETPQDAIEKLPVNIITTNQTLNACPEQRKSTEISNIVIAKPKTTIVQVLTSEANDSNAKVNETEIKFQLAKRESPQQITSTSTPVITSWALTNKLLDPHVLNIQGNQLSGRDKNENKPTHITANIVQIKAQNQNVQINNSLRPIIAPNRVGAPYQVINQMIRPQTPNVQPPTIKIPEPQILYQKPPGFVISPRMSTDPRLQSPKANTQSEGMTSPRLSNMTILNTSSQNLNSVGITASPNALQQRSPGQVTVVRMQQPPLSPIQTVHIPHGTRSMVSPNRPNSVLVQTQGPPLHFNRLPVTPVLAPISKQIGVNNIVQQNKGIGVSSSAIVHQQKIITTDCRKGDQTENSKIILSPTTLQQSTNPTVMAQNRLISMQNAIHAGNINSTLHLPNKVLISNMNQLSDKRDGQVQKSDQLNHVPFGSTPIIHVTGVNHSTPSIIQTGPKPVVCTLQETRVPASNVIHNLNSQRLLTTAPITNVIQIDANKGPPSVLSMATMRSPTVLTKLDSSTSAAVTTTSLTNVVMTPLLLKTSTTSGTVRVNTKNETEQNEIHLSGSLQNHLTRDSDLKVDDKSNTSKMPLIDSIDQQKEQFVSHVKSPSPVENIAKCETDFEELLKDNTNEIKVTNDPEKKLEVNVGKTVTLFAAGTSIRERKQSVECSKNDNVELKSSSEENKKKLGLDNEIESLKNEPDKKDSPILEKENLDTSPEKFEPKLEVSNNINPIGIIVNNISSEGKMSPDLDTGVNPEENAFLNLLSKQSEDQIKNLDENDSWSAKDINIDSVIKKVDSLCNENNNENTETSSNNKEIDLEPKDVIKDNDLKESSISDKLTIDADNRTLDTQIENRNDNTTQELNIGKNTTPSKRGGRSTRGKKSEKNQDRVQTRQISKPARGASTKRGRGRAKVDKKIKNFINNSSNNMPGDVYDFHEDSGDETATSPNKSETRPRLILTIKSPQSGHSNAIATSSLSIQKDQSKINEKATKEEKMEDFVSPSPNTRKSRRLQEKDVQRSTVDEIIDDVIKGSTTPTTKTSKKRPARQTALKANQEKSGTDTRKSPRGVKRTRDRSLSDASIDSGDEKINKKEDIVKEIKIPKLAEQAVAAKIEPDSPPKTSAHAVVVQPTITSTPIMKPPKKMISEISAKLASAFEAAATAAPHGPLRRCRIWWIACLKRLKNNHLYHAILGFMSQPQRHQRLPTVPTAAGIGISAVRAEPQVNEVRFARRLVDSVPGSMMPVGTEATDARVQSPALPHRPPSSHRPADRATPVLIRGGESDGPMVGGAGSGGSAATGGAGVAGGAGGAGAAGGGADPGPGAGAAAAGLAAGAGAGAARFRAAYADAASLPRGAHHPPTHPPHPPHPSLPPHPHSHSHHHIKQVAVVGPHHHQHPGSASRVTLTSVPNISPQGQMALSADLVRSPPPAHQQTSPITSVYHNGEGMYPHFSHQHYQMYQQHFRATQHENRTTPSPYTRSLEAEGSEAPTPPLELRRPPSARVPRPAHSPSPADRHIMYAVGCGRSPRSPPPAHGTSRLAAALPPPAAPGPPHASQVPREADSLQMLLRRYPVMWQGLLALKNDSAAVQMHFVGGNPGVAGDTLPRHADGSTPLLRIAQRMRLEPTQLDQVHRKMQMESEHCMLLALPCGRDHMDVLQQSTNLTAGFITYLQRKQAAGIVNVAPPGHQQAMFTVHIFPSCDFANENLNRIAPDLMHRVADIAHLLIVIATV</sequence>
<feature type="compositionally biased region" description="Basic and acidic residues" evidence="7">
    <location>
        <begin position="947"/>
        <end position="964"/>
    </location>
</feature>
<feature type="region of interest" description="Disordered" evidence="7">
    <location>
        <begin position="4049"/>
        <end position="4139"/>
    </location>
</feature>
<dbReference type="Pfam" id="PF07744">
    <property type="entry name" value="SPOC"/>
    <property type="match status" value="1"/>
</dbReference>
<evidence type="ECO:0000313" key="10">
    <source>
        <dbReference type="Proteomes" id="UP001652740"/>
    </source>
</evidence>
<dbReference type="PROSITE" id="PS50102">
    <property type="entry name" value="RRM"/>
    <property type="match status" value="3"/>
</dbReference>
<dbReference type="Pfam" id="PF00076">
    <property type="entry name" value="RRM_1"/>
    <property type="match status" value="3"/>
</dbReference>
<feature type="region of interest" description="Disordered" evidence="7">
    <location>
        <begin position="174"/>
        <end position="291"/>
    </location>
</feature>
<feature type="compositionally biased region" description="Low complexity" evidence="7">
    <location>
        <begin position="699"/>
        <end position="709"/>
    </location>
</feature>
<feature type="compositionally biased region" description="Basic and acidic residues" evidence="7">
    <location>
        <begin position="3635"/>
        <end position="3645"/>
    </location>
</feature>
<feature type="compositionally biased region" description="Polar residues" evidence="7">
    <location>
        <begin position="3438"/>
        <end position="3453"/>
    </location>
</feature>
<feature type="compositionally biased region" description="Low complexity" evidence="7">
    <location>
        <begin position="606"/>
        <end position="620"/>
    </location>
</feature>
<feature type="compositionally biased region" description="Low complexity" evidence="7">
    <location>
        <begin position="3384"/>
        <end position="3395"/>
    </location>
</feature>
<feature type="compositionally biased region" description="Basic and acidic residues" evidence="7">
    <location>
        <begin position="1587"/>
        <end position="1612"/>
    </location>
</feature>
<feature type="region of interest" description="Disordered" evidence="7">
    <location>
        <begin position="1824"/>
        <end position="1890"/>
    </location>
</feature>
<gene>
    <name evidence="11" type="primary">LOC113516202</name>
</gene>
<feature type="domain" description="SPOC" evidence="9">
    <location>
        <begin position="4144"/>
        <end position="4311"/>
    </location>
</feature>
<feature type="compositionally biased region" description="Pro residues" evidence="7">
    <location>
        <begin position="4123"/>
        <end position="4132"/>
    </location>
</feature>
<feature type="compositionally biased region" description="Basic and acidic residues" evidence="7">
    <location>
        <begin position="1271"/>
        <end position="1371"/>
    </location>
</feature>
<feature type="region of interest" description="Disordered" evidence="7">
    <location>
        <begin position="3819"/>
        <end position="3908"/>
    </location>
</feature>
<dbReference type="Gene3D" id="2.40.290.10">
    <property type="match status" value="1"/>
</dbReference>
<feature type="compositionally biased region" description="Basic and acidic residues" evidence="7">
    <location>
        <begin position="1624"/>
        <end position="1684"/>
    </location>
</feature>
<dbReference type="GO" id="GO:0005634">
    <property type="term" value="C:nucleus"/>
    <property type="evidence" value="ECO:0007669"/>
    <property type="project" value="UniProtKB-SubCell"/>
</dbReference>
<feature type="region of interest" description="Disordered" evidence="7">
    <location>
        <begin position="590"/>
        <end position="631"/>
    </location>
</feature>
<keyword evidence="5" id="KW-0539">Nucleus</keyword>
<evidence type="ECO:0000256" key="1">
    <source>
        <dbReference type="ARBA" id="ARBA00004123"/>
    </source>
</evidence>
<feature type="domain" description="RRM" evidence="8">
    <location>
        <begin position="6"/>
        <end position="91"/>
    </location>
</feature>
<feature type="region of interest" description="Disordered" evidence="7">
    <location>
        <begin position="1696"/>
        <end position="1717"/>
    </location>
</feature>
<feature type="region of interest" description="Disordered" evidence="7">
    <location>
        <begin position="3384"/>
        <end position="3410"/>
    </location>
</feature>
<feature type="region of interest" description="Disordered" evidence="7">
    <location>
        <begin position="1523"/>
        <end position="1684"/>
    </location>
</feature>
<feature type="compositionally biased region" description="Low complexity" evidence="7">
    <location>
        <begin position="803"/>
        <end position="816"/>
    </location>
</feature>
<feature type="region of interest" description="Disordered" evidence="7">
    <location>
        <begin position="1913"/>
        <end position="1950"/>
    </location>
</feature>
<feature type="compositionally biased region" description="Basic residues" evidence="7">
    <location>
        <begin position="2295"/>
        <end position="2305"/>
    </location>
</feature>
<feature type="compositionally biased region" description="Basic residues" evidence="7">
    <location>
        <begin position="2079"/>
        <end position="2092"/>
    </location>
</feature>
<feature type="compositionally biased region" description="Basic and acidic residues" evidence="7">
    <location>
        <begin position="1828"/>
        <end position="1840"/>
    </location>
</feature>
<evidence type="ECO:0000256" key="4">
    <source>
        <dbReference type="ARBA" id="ARBA00022884"/>
    </source>
</evidence>
<evidence type="ECO:0000256" key="3">
    <source>
        <dbReference type="ARBA" id="ARBA00022553"/>
    </source>
</evidence>
<evidence type="ECO:0000256" key="2">
    <source>
        <dbReference type="ARBA" id="ARBA00005387"/>
    </source>
</evidence>
<dbReference type="InterPro" id="IPR012677">
    <property type="entry name" value="Nucleotide-bd_a/b_plait_sf"/>
</dbReference>
<feature type="compositionally biased region" description="Low complexity" evidence="7">
    <location>
        <begin position="917"/>
        <end position="941"/>
    </location>
</feature>
<evidence type="ECO:0000259" key="9">
    <source>
        <dbReference type="PROSITE" id="PS50917"/>
    </source>
</evidence>
<dbReference type="CDD" id="cd21543">
    <property type="entry name" value="SPOC_SHARP"/>
    <property type="match status" value="1"/>
</dbReference>
<feature type="compositionally biased region" description="Basic residues" evidence="7">
    <location>
        <begin position="2042"/>
        <end position="2053"/>
    </location>
</feature>
<proteinExistence type="inferred from homology"/>
<feature type="compositionally biased region" description="Polar residues" evidence="7">
    <location>
        <begin position="180"/>
        <end position="197"/>
    </location>
</feature>
<evidence type="ECO:0000256" key="7">
    <source>
        <dbReference type="SAM" id="MobiDB-lite"/>
    </source>
</evidence>
<dbReference type="SMART" id="SM00360">
    <property type="entry name" value="RRM"/>
    <property type="match status" value="3"/>
</dbReference>
<comment type="subcellular location">
    <subcellularLocation>
        <location evidence="1">Nucleus</location>
    </subcellularLocation>
</comment>
<reference evidence="11" key="1">
    <citation type="submission" date="2025-08" db="UniProtKB">
        <authorList>
            <consortium name="RefSeq"/>
        </authorList>
    </citation>
    <scope>IDENTIFICATION</scope>
    <source>
        <tissue evidence="11">Whole larvae</tissue>
    </source>
</reference>
<feature type="compositionally biased region" description="Low complexity" evidence="7">
    <location>
        <begin position="2028"/>
        <end position="2038"/>
    </location>
</feature>
<evidence type="ECO:0000256" key="5">
    <source>
        <dbReference type="ARBA" id="ARBA00023242"/>
    </source>
</evidence>
<feature type="compositionally biased region" description="Basic and acidic residues" evidence="7">
    <location>
        <begin position="1523"/>
        <end position="1546"/>
    </location>
</feature>
<organism evidence="10 11">
    <name type="scientific">Galleria mellonella</name>
    <name type="common">Greater wax moth</name>
    <dbReference type="NCBI Taxonomy" id="7137"/>
    <lineage>
        <taxon>Eukaryota</taxon>
        <taxon>Metazoa</taxon>
        <taxon>Ecdysozoa</taxon>
        <taxon>Arthropoda</taxon>
        <taxon>Hexapoda</taxon>
        <taxon>Insecta</taxon>
        <taxon>Pterygota</taxon>
        <taxon>Neoptera</taxon>
        <taxon>Endopterygota</taxon>
        <taxon>Lepidoptera</taxon>
        <taxon>Glossata</taxon>
        <taxon>Ditrysia</taxon>
        <taxon>Pyraloidea</taxon>
        <taxon>Pyralidae</taxon>
        <taxon>Galleriinae</taxon>
        <taxon>Galleria</taxon>
    </lineage>
</organism>
<feature type="compositionally biased region" description="Basic and acidic residues" evidence="7">
    <location>
        <begin position="1851"/>
        <end position="1861"/>
    </location>
</feature>
<feature type="region of interest" description="Disordered" evidence="7">
    <location>
        <begin position="3932"/>
        <end position="3962"/>
    </location>
</feature>
<feature type="compositionally biased region" description="Basic and acidic residues" evidence="7">
    <location>
        <begin position="1741"/>
        <end position="1779"/>
    </location>
</feature>
<feature type="compositionally biased region" description="Basic and acidic residues" evidence="7">
    <location>
        <begin position="3563"/>
        <end position="3579"/>
    </location>
</feature>
<feature type="compositionally biased region" description="Pro residues" evidence="7">
    <location>
        <begin position="3941"/>
        <end position="3954"/>
    </location>
</feature>
<dbReference type="InterPro" id="IPR012921">
    <property type="entry name" value="SPOC_C"/>
</dbReference>
<feature type="compositionally biased region" description="Basic and acidic residues" evidence="7">
    <location>
        <begin position="993"/>
        <end position="1007"/>
    </location>
</feature>
<protein>
    <submittedName>
        <fullName evidence="11">LOW QUALITY PROTEIN: protein split ends</fullName>
    </submittedName>
</protein>
<dbReference type="PANTHER" id="PTHR23189">
    <property type="entry name" value="RNA RECOGNITION MOTIF-CONTAINING"/>
    <property type="match status" value="1"/>
</dbReference>
<feature type="region of interest" description="Disordered" evidence="7">
    <location>
        <begin position="3431"/>
        <end position="3666"/>
    </location>
</feature>
<feature type="region of interest" description="Disordered" evidence="7">
    <location>
        <begin position="873"/>
        <end position="1080"/>
    </location>
</feature>
<feature type="compositionally biased region" description="Basic and acidic residues" evidence="7">
    <location>
        <begin position="973"/>
        <end position="983"/>
    </location>
</feature>
<keyword evidence="3" id="KW-0597">Phosphoprotein</keyword>
<feature type="region of interest" description="Disordered" evidence="7">
    <location>
        <begin position="2028"/>
        <end position="2116"/>
    </location>
</feature>
<feature type="compositionally biased region" description="Basic residues" evidence="7">
    <location>
        <begin position="1613"/>
        <end position="1622"/>
    </location>
</feature>
<feature type="compositionally biased region" description="Basic and acidic residues" evidence="7">
    <location>
        <begin position="1406"/>
        <end position="1444"/>
    </location>
</feature>
<dbReference type="Proteomes" id="UP001652740">
    <property type="component" value="Unplaced"/>
</dbReference>
<feature type="region of interest" description="Disordered" evidence="7">
    <location>
        <begin position="96"/>
        <end position="140"/>
    </location>
</feature>
<dbReference type="PROSITE" id="PS50917">
    <property type="entry name" value="SPOC"/>
    <property type="match status" value="1"/>
</dbReference>
<dbReference type="GeneID" id="113516202"/>
<dbReference type="InterPro" id="IPR034173">
    <property type="entry name" value="SHARP_RRM2"/>
</dbReference>
<feature type="region of interest" description="Disordered" evidence="7">
    <location>
        <begin position="3254"/>
        <end position="3296"/>
    </location>
</feature>
<feature type="compositionally biased region" description="Basic and acidic residues" evidence="7">
    <location>
        <begin position="1378"/>
        <end position="1398"/>
    </location>
</feature>
<accession>A0A6J3BY01</accession>
<dbReference type="SUPFAM" id="SSF54928">
    <property type="entry name" value="RNA-binding domain, RBD"/>
    <property type="match status" value="2"/>
</dbReference>
<dbReference type="InterPro" id="IPR000504">
    <property type="entry name" value="RRM_dom"/>
</dbReference>
<feature type="compositionally biased region" description="Pro residues" evidence="7">
    <location>
        <begin position="784"/>
        <end position="802"/>
    </location>
</feature>
<feature type="region of interest" description="Disordered" evidence="7">
    <location>
        <begin position="1271"/>
        <end position="1464"/>
    </location>
</feature>
<feature type="compositionally biased region" description="Gly residues" evidence="7">
    <location>
        <begin position="3867"/>
        <end position="3904"/>
    </location>
</feature>
<feature type="compositionally biased region" description="Basic and acidic residues" evidence="7">
    <location>
        <begin position="1451"/>
        <end position="1464"/>
    </location>
</feature>
<comment type="similarity">
    <text evidence="2">Belongs to the RRM Spen family.</text>
</comment>